<sequence length="312" mass="36351">MDDKTPVSYILPANKGHGLCSYVLLFFLLEKQNLFLQKYCIEGRIKYDSLPKVKVKDLSAIHLISYHPDRDLLPMIDTVVYRSETTNDIVFNTLRDKIRQERISPAVICQIKEELRSKTFPDLCGSMDTLDIAIMFLKSVGADPESLLNDFIVNLLQIDHFFVSQKAQMYCKCKHVQSLWITLALEKTKRLEKHYEESFDCVSFAFKEKLSEEQRCALYDIFGNLQIEQLAFMSEIIFEFILLNIDIPNEDEELKNMDRDGFKEALSTYLFDPPYLNEALTPDWLQHVVDALPLEGYIQEFFVVMLLRHGFS</sequence>
<dbReference type="GO" id="GO:0061630">
    <property type="term" value="F:ubiquitin protein ligase activity"/>
    <property type="evidence" value="ECO:0007669"/>
    <property type="project" value="UniProtKB-EC"/>
</dbReference>
<organism evidence="1 2">
    <name type="scientific">Mytilus edulis</name>
    <name type="common">Blue mussel</name>
    <dbReference type="NCBI Taxonomy" id="6550"/>
    <lineage>
        <taxon>Eukaryota</taxon>
        <taxon>Metazoa</taxon>
        <taxon>Spiralia</taxon>
        <taxon>Lophotrochozoa</taxon>
        <taxon>Mollusca</taxon>
        <taxon>Bivalvia</taxon>
        <taxon>Autobranchia</taxon>
        <taxon>Pteriomorphia</taxon>
        <taxon>Mytilida</taxon>
        <taxon>Mytiloidea</taxon>
        <taxon>Mytilidae</taxon>
        <taxon>Mytilinae</taxon>
        <taxon>Mytilus</taxon>
    </lineage>
</organism>
<keyword evidence="1" id="KW-0808">Transferase</keyword>
<dbReference type="EC" id="2.3.2.27" evidence="1"/>
<keyword evidence="1" id="KW-0012">Acyltransferase</keyword>
<dbReference type="InterPro" id="IPR031248">
    <property type="entry name" value="RNF213"/>
</dbReference>
<evidence type="ECO:0000313" key="1">
    <source>
        <dbReference type="EMBL" id="CAG2195613.1"/>
    </source>
</evidence>
<comment type="caution">
    <text evidence="1">The sequence shown here is derived from an EMBL/GenBank/DDBJ whole genome shotgun (WGS) entry which is preliminary data.</text>
</comment>
<name>A0A8S3QQC7_MYTED</name>
<keyword evidence="2" id="KW-1185">Reference proteome</keyword>
<dbReference type="GO" id="GO:0016887">
    <property type="term" value="F:ATP hydrolysis activity"/>
    <property type="evidence" value="ECO:0007669"/>
    <property type="project" value="InterPro"/>
</dbReference>
<proteinExistence type="predicted"/>
<reference evidence="1" key="1">
    <citation type="submission" date="2021-03" db="EMBL/GenBank/DDBJ databases">
        <authorList>
            <person name="Bekaert M."/>
        </authorList>
    </citation>
    <scope>NUCLEOTIDE SEQUENCE</scope>
</reference>
<dbReference type="AlphaFoldDB" id="A0A8S3QQC7"/>
<evidence type="ECO:0000313" key="2">
    <source>
        <dbReference type="Proteomes" id="UP000683360"/>
    </source>
</evidence>
<dbReference type="PANTHER" id="PTHR22605:SF16">
    <property type="entry name" value="E3 UBIQUITIN-PROTEIN LIGASE RNF213"/>
    <property type="match status" value="1"/>
</dbReference>
<dbReference type="EMBL" id="CAJPWZ010000524">
    <property type="protein sequence ID" value="CAG2195613.1"/>
    <property type="molecule type" value="Genomic_DNA"/>
</dbReference>
<gene>
    <name evidence="1" type="ORF">MEDL_10552</name>
</gene>
<dbReference type="OrthoDB" id="6135597at2759"/>
<dbReference type="PANTHER" id="PTHR22605">
    <property type="entry name" value="RZ-TYPE DOMAIN-CONTAINING PROTEIN"/>
    <property type="match status" value="1"/>
</dbReference>
<dbReference type="Proteomes" id="UP000683360">
    <property type="component" value="Unassembled WGS sequence"/>
</dbReference>
<accession>A0A8S3QQC7</accession>
<protein>
    <submittedName>
        <fullName evidence="1">RNF213</fullName>
        <ecNumber evidence="1">2.3.2.27</ecNumber>
    </submittedName>
</protein>